<proteinExistence type="inferred from homology"/>
<dbReference type="PROSITE" id="PS51144">
    <property type="entry name" value="ALPHA_CA_2"/>
    <property type="match status" value="1"/>
</dbReference>
<dbReference type="CDD" id="cd03124">
    <property type="entry name" value="alpha_CA_prokaryotic_like"/>
    <property type="match status" value="1"/>
</dbReference>
<feature type="domain" description="Alpha-carbonic anhydrase" evidence="10">
    <location>
        <begin position="136"/>
        <end position="373"/>
    </location>
</feature>
<dbReference type="STRING" id="886293.Sinac_0012"/>
<dbReference type="HOGENOM" id="CLU_688344_0_0_0"/>
<reference evidence="11 12" key="1">
    <citation type="submission" date="2012-02" db="EMBL/GenBank/DDBJ databases">
        <title>Complete sequence of chromosome of Singulisphaera acidiphila DSM 18658.</title>
        <authorList>
            <consortium name="US DOE Joint Genome Institute (JGI-PGF)"/>
            <person name="Lucas S."/>
            <person name="Copeland A."/>
            <person name="Lapidus A."/>
            <person name="Glavina del Rio T."/>
            <person name="Dalin E."/>
            <person name="Tice H."/>
            <person name="Bruce D."/>
            <person name="Goodwin L."/>
            <person name="Pitluck S."/>
            <person name="Peters L."/>
            <person name="Ovchinnikova G."/>
            <person name="Chertkov O."/>
            <person name="Kyrpides N."/>
            <person name="Mavromatis K."/>
            <person name="Ivanova N."/>
            <person name="Brettin T."/>
            <person name="Detter J.C."/>
            <person name="Han C."/>
            <person name="Larimer F."/>
            <person name="Land M."/>
            <person name="Hauser L."/>
            <person name="Markowitz V."/>
            <person name="Cheng J.-F."/>
            <person name="Hugenholtz P."/>
            <person name="Woyke T."/>
            <person name="Wu D."/>
            <person name="Tindall B."/>
            <person name="Pomrenke H."/>
            <person name="Brambilla E."/>
            <person name="Klenk H.-P."/>
            <person name="Eisen J.A."/>
        </authorList>
    </citation>
    <scope>NUCLEOTIDE SEQUENCE [LARGE SCALE GENOMIC DNA]</scope>
    <source>
        <strain evidence="12">ATCC BAA-1392 / DSM 18658 / VKM B-2454 / MOB10</strain>
    </source>
</reference>
<keyword evidence="4" id="KW-0964">Secreted</keyword>
<gene>
    <name evidence="11" type="ordered locus">Sinac_0012</name>
</gene>
<dbReference type="PANTHER" id="PTHR18952">
    <property type="entry name" value="CARBONIC ANHYDRASE"/>
    <property type="match status" value="1"/>
</dbReference>
<evidence type="ECO:0000313" key="11">
    <source>
        <dbReference type="EMBL" id="AGA24476.1"/>
    </source>
</evidence>
<dbReference type="GO" id="GO:0004089">
    <property type="term" value="F:carbonate dehydratase activity"/>
    <property type="evidence" value="ECO:0007669"/>
    <property type="project" value="UniProtKB-EC"/>
</dbReference>
<dbReference type="PANTHER" id="PTHR18952:SF265">
    <property type="entry name" value="CARBONIC ANHYDRASE"/>
    <property type="match status" value="1"/>
</dbReference>
<dbReference type="AlphaFoldDB" id="L0D781"/>
<dbReference type="GO" id="GO:0008270">
    <property type="term" value="F:zinc ion binding"/>
    <property type="evidence" value="ECO:0007669"/>
    <property type="project" value="InterPro"/>
</dbReference>
<dbReference type="OrthoDB" id="5327615at2"/>
<keyword evidence="12" id="KW-1185">Reference proteome</keyword>
<keyword evidence="5" id="KW-0479">Metal-binding</keyword>
<evidence type="ECO:0000256" key="2">
    <source>
        <dbReference type="ARBA" id="ARBA00010718"/>
    </source>
</evidence>
<dbReference type="EC" id="4.2.1.1" evidence="3"/>
<comment type="subcellular location">
    <subcellularLocation>
        <location evidence="1">Secreted</location>
    </subcellularLocation>
</comment>
<dbReference type="InterPro" id="IPR013783">
    <property type="entry name" value="Ig-like_fold"/>
</dbReference>
<evidence type="ECO:0000256" key="1">
    <source>
        <dbReference type="ARBA" id="ARBA00004613"/>
    </source>
</evidence>
<evidence type="ECO:0000256" key="3">
    <source>
        <dbReference type="ARBA" id="ARBA00012925"/>
    </source>
</evidence>
<evidence type="ECO:0000256" key="5">
    <source>
        <dbReference type="ARBA" id="ARBA00022723"/>
    </source>
</evidence>
<dbReference type="GO" id="GO:0005576">
    <property type="term" value="C:extracellular region"/>
    <property type="evidence" value="ECO:0007669"/>
    <property type="project" value="UniProtKB-SubCell"/>
</dbReference>
<dbReference type="InterPro" id="IPR023561">
    <property type="entry name" value="Carbonic_anhydrase_a-class"/>
</dbReference>
<evidence type="ECO:0000313" key="12">
    <source>
        <dbReference type="Proteomes" id="UP000010798"/>
    </source>
</evidence>
<dbReference type="SMART" id="SM01057">
    <property type="entry name" value="Carb_anhydrase"/>
    <property type="match status" value="1"/>
</dbReference>
<keyword evidence="7" id="KW-0862">Zinc</keyword>
<evidence type="ECO:0000256" key="7">
    <source>
        <dbReference type="ARBA" id="ARBA00022833"/>
    </source>
</evidence>
<organism evidence="11 12">
    <name type="scientific">Singulisphaera acidiphila (strain ATCC BAA-1392 / DSM 18658 / VKM B-2454 / MOB10)</name>
    <dbReference type="NCBI Taxonomy" id="886293"/>
    <lineage>
        <taxon>Bacteria</taxon>
        <taxon>Pseudomonadati</taxon>
        <taxon>Planctomycetota</taxon>
        <taxon>Planctomycetia</taxon>
        <taxon>Isosphaerales</taxon>
        <taxon>Isosphaeraceae</taxon>
        <taxon>Singulisphaera</taxon>
    </lineage>
</organism>
<dbReference type="InterPro" id="IPR036398">
    <property type="entry name" value="CA_dom_sf"/>
</dbReference>
<accession>L0D781</accession>
<dbReference type="Pfam" id="PF17210">
    <property type="entry name" value="SdrD_B"/>
    <property type="match status" value="1"/>
</dbReference>
<evidence type="ECO:0000256" key="6">
    <source>
        <dbReference type="ARBA" id="ARBA00022729"/>
    </source>
</evidence>
<dbReference type="Gene3D" id="2.60.40.10">
    <property type="entry name" value="Immunoglobulins"/>
    <property type="match status" value="1"/>
</dbReference>
<keyword evidence="6" id="KW-0732">Signal</keyword>
<protein>
    <recommendedName>
        <fullName evidence="3">carbonic anhydrase</fullName>
        <ecNumber evidence="3">4.2.1.1</ecNumber>
    </recommendedName>
</protein>
<dbReference type="SUPFAM" id="SSF51069">
    <property type="entry name" value="Carbonic anhydrase"/>
    <property type="match status" value="1"/>
</dbReference>
<comment type="similarity">
    <text evidence="2">Belongs to the alpha-carbonic anhydrase family.</text>
</comment>
<comment type="catalytic activity">
    <reaction evidence="9">
        <text>hydrogencarbonate + H(+) = CO2 + H2O</text>
        <dbReference type="Rhea" id="RHEA:10748"/>
        <dbReference type="ChEBI" id="CHEBI:15377"/>
        <dbReference type="ChEBI" id="CHEBI:15378"/>
        <dbReference type="ChEBI" id="CHEBI:16526"/>
        <dbReference type="ChEBI" id="CHEBI:17544"/>
        <dbReference type="EC" id="4.2.1.1"/>
    </reaction>
</comment>
<evidence type="ECO:0000259" key="10">
    <source>
        <dbReference type="PROSITE" id="PS51144"/>
    </source>
</evidence>
<dbReference type="InterPro" id="IPR041891">
    <property type="entry name" value="Alpha_CA_prokaryot-like"/>
</dbReference>
<name>L0D781_SINAD</name>
<dbReference type="SUPFAM" id="SSF49478">
    <property type="entry name" value="Cna protein B-type domain"/>
    <property type="match status" value="1"/>
</dbReference>
<dbReference type="Proteomes" id="UP000010798">
    <property type="component" value="Chromosome"/>
</dbReference>
<evidence type="ECO:0000256" key="8">
    <source>
        <dbReference type="ARBA" id="ARBA00023239"/>
    </source>
</evidence>
<evidence type="ECO:0000256" key="9">
    <source>
        <dbReference type="ARBA" id="ARBA00048348"/>
    </source>
</evidence>
<evidence type="ECO:0000256" key="4">
    <source>
        <dbReference type="ARBA" id="ARBA00022525"/>
    </source>
</evidence>
<dbReference type="InterPro" id="IPR033764">
    <property type="entry name" value="Sdr_B"/>
</dbReference>
<keyword evidence="8" id="KW-0456">Lyase</keyword>
<dbReference type="Gene3D" id="3.10.200.10">
    <property type="entry name" value="Alpha carbonic anhydrase"/>
    <property type="match status" value="1"/>
</dbReference>
<dbReference type="InterPro" id="IPR001148">
    <property type="entry name" value="CA_dom"/>
</dbReference>
<dbReference type="KEGG" id="saci:Sinac_0012"/>
<dbReference type="eggNOG" id="COG3338">
    <property type="taxonomic scope" value="Bacteria"/>
</dbReference>
<dbReference type="RefSeq" id="WP_015243661.1">
    <property type="nucleotide sequence ID" value="NC_019892.1"/>
</dbReference>
<sequence length="418" mass="44730">MQTLGQIKNFNNAQRNRVTQPSVNVERLETRLALSGSQATLTQPFGTITGRILNEDNGHGLGKVTVQLFGSNGQVVATTKTGPQGRYAFHVKSDAPYVVHAVTPKRFIQTSPAFNNTAPTGVYATNPLTGKPYTGANWNYRTGNNNPANGPVGPAAWATITPAGTLPFESPINISGPPIDLSQILSIHYNDATPKAIVNNGAQIQAQFNNSTNDSIVLDGQTYELSQLHYHDTAENQVAGYTYPMEEHFVNVSASGAETVIAVFLQLGSHNAALQPILDAASAHLTAPNSTTTIDTPIDFAGLLPSNLQGWFYEGSLTTPPLSQPVNWLVLSTPITLDAQQLQQYEAVANGAGFLPNNRPLQPTDGRQVNQSNIDMNYQGQPIRDANFTFAFAPPNTAWHKVTPAKISSTGKSTAAAV</sequence>
<dbReference type="EMBL" id="CP003364">
    <property type="protein sequence ID" value="AGA24476.1"/>
    <property type="molecule type" value="Genomic_DNA"/>
</dbReference>
<dbReference type="Pfam" id="PF00194">
    <property type="entry name" value="Carb_anhydrase"/>
    <property type="match status" value="1"/>
</dbReference>